<keyword evidence="2" id="KW-1185">Reference proteome</keyword>
<proteinExistence type="predicted"/>
<sequence>MACGKTCAQQMWACANTYRHKQTLYKPSKVYCKASVPEEPKLFKLKCKVKIAEEEVVEAKKKWEYAKAACFSPGISGELECQFKRRAIVLGICLEDAEANLGRLKALVRRRKSFLKRASPTARLRERELRRESLHGGGGVDGCIGLGQARKEVAPGIWVCTMRAYVRGLHFDAPTVKVAVAHASHKEIV</sequence>
<dbReference type="AlphaFoldDB" id="A0A316VLX3"/>
<gene>
    <name evidence="1" type="ORF">IE81DRAFT_332901</name>
</gene>
<dbReference type="Proteomes" id="UP000245783">
    <property type="component" value="Unassembled WGS sequence"/>
</dbReference>
<dbReference type="RefSeq" id="XP_025365789.1">
    <property type="nucleotide sequence ID" value="XM_025515348.1"/>
</dbReference>
<organism evidence="1 2">
    <name type="scientific">Ceraceosorus guamensis</name>
    <dbReference type="NCBI Taxonomy" id="1522189"/>
    <lineage>
        <taxon>Eukaryota</taxon>
        <taxon>Fungi</taxon>
        <taxon>Dikarya</taxon>
        <taxon>Basidiomycota</taxon>
        <taxon>Ustilaginomycotina</taxon>
        <taxon>Exobasidiomycetes</taxon>
        <taxon>Ceraceosorales</taxon>
        <taxon>Ceraceosoraceae</taxon>
        <taxon>Ceraceosorus</taxon>
    </lineage>
</organism>
<dbReference type="GeneID" id="37037218"/>
<accession>A0A316VLX3</accession>
<evidence type="ECO:0000313" key="1">
    <source>
        <dbReference type="EMBL" id="PWN38629.1"/>
    </source>
</evidence>
<name>A0A316VLX3_9BASI</name>
<evidence type="ECO:0000313" key="2">
    <source>
        <dbReference type="Proteomes" id="UP000245783"/>
    </source>
</evidence>
<dbReference type="STRING" id="1522189.A0A316VLX3"/>
<reference evidence="1 2" key="1">
    <citation type="journal article" date="2018" name="Mol. Biol. Evol.">
        <title>Broad Genomic Sampling Reveals a Smut Pathogenic Ancestry of the Fungal Clade Ustilaginomycotina.</title>
        <authorList>
            <person name="Kijpornyongpan T."/>
            <person name="Mondo S.J."/>
            <person name="Barry K."/>
            <person name="Sandor L."/>
            <person name="Lee J."/>
            <person name="Lipzen A."/>
            <person name="Pangilinan J."/>
            <person name="LaButti K."/>
            <person name="Hainaut M."/>
            <person name="Henrissat B."/>
            <person name="Grigoriev I.V."/>
            <person name="Spatafora J.W."/>
            <person name="Aime M.C."/>
        </authorList>
    </citation>
    <scope>NUCLEOTIDE SEQUENCE [LARGE SCALE GENOMIC DNA]</scope>
    <source>
        <strain evidence="1 2">MCA 4658</strain>
    </source>
</reference>
<dbReference type="InParanoid" id="A0A316VLX3"/>
<dbReference type="EMBL" id="KZ819597">
    <property type="protein sequence ID" value="PWN38629.1"/>
    <property type="molecule type" value="Genomic_DNA"/>
</dbReference>
<protein>
    <submittedName>
        <fullName evidence="1">Uncharacterized protein</fullName>
    </submittedName>
</protein>